<dbReference type="PROSITE" id="PS50157">
    <property type="entry name" value="ZINC_FINGER_C2H2_2"/>
    <property type="match status" value="2"/>
</dbReference>
<evidence type="ECO:0000313" key="8">
    <source>
        <dbReference type="EMBL" id="WVZ55472.1"/>
    </source>
</evidence>
<keyword evidence="4" id="KW-0862">Zinc</keyword>
<dbReference type="GO" id="GO:0008270">
    <property type="term" value="F:zinc ion binding"/>
    <property type="evidence" value="ECO:0007669"/>
    <property type="project" value="UniProtKB-KW"/>
</dbReference>
<evidence type="ECO:0000256" key="6">
    <source>
        <dbReference type="SAM" id="MobiDB-lite"/>
    </source>
</evidence>
<dbReference type="Gene3D" id="3.30.160.60">
    <property type="entry name" value="Classic Zinc Finger"/>
    <property type="match status" value="1"/>
</dbReference>
<dbReference type="SMART" id="SM00355">
    <property type="entry name" value="ZnF_C2H2"/>
    <property type="match status" value="4"/>
</dbReference>
<organism evidence="8 9">
    <name type="scientific">Paspalum notatum var. saurae</name>
    <dbReference type="NCBI Taxonomy" id="547442"/>
    <lineage>
        <taxon>Eukaryota</taxon>
        <taxon>Viridiplantae</taxon>
        <taxon>Streptophyta</taxon>
        <taxon>Embryophyta</taxon>
        <taxon>Tracheophyta</taxon>
        <taxon>Spermatophyta</taxon>
        <taxon>Magnoliopsida</taxon>
        <taxon>Liliopsida</taxon>
        <taxon>Poales</taxon>
        <taxon>Poaceae</taxon>
        <taxon>PACMAD clade</taxon>
        <taxon>Panicoideae</taxon>
        <taxon>Andropogonodae</taxon>
        <taxon>Paspaleae</taxon>
        <taxon>Paspalinae</taxon>
        <taxon>Paspalum</taxon>
    </lineage>
</organism>
<evidence type="ECO:0000256" key="5">
    <source>
        <dbReference type="PROSITE-ProRule" id="PRU00042"/>
    </source>
</evidence>
<keyword evidence="2" id="KW-0677">Repeat</keyword>
<dbReference type="PROSITE" id="PS00028">
    <property type="entry name" value="ZINC_FINGER_C2H2_1"/>
    <property type="match status" value="2"/>
</dbReference>
<dbReference type="GO" id="GO:0045944">
    <property type="term" value="P:positive regulation of transcription by RNA polymerase II"/>
    <property type="evidence" value="ECO:0007669"/>
    <property type="project" value="UniProtKB-ARBA"/>
</dbReference>
<name>A0AAQ3SKH2_PASNO</name>
<dbReference type="InterPro" id="IPR050329">
    <property type="entry name" value="GLI_C2H2-zinc-finger"/>
</dbReference>
<accession>A0AAQ3SKH2</accession>
<dbReference type="SUPFAM" id="SSF57667">
    <property type="entry name" value="beta-beta-alpha zinc fingers"/>
    <property type="match status" value="1"/>
</dbReference>
<evidence type="ECO:0000256" key="3">
    <source>
        <dbReference type="ARBA" id="ARBA00022771"/>
    </source>
</evidence>
<dbReference type="InterPro" id="IPR036236">
    <property type="entry name" value="Znf_C2H2_sf"/>
</dbReference>
<dbReference type="Proteomes" id="UP001341281">
    <property type="component" value="Chromosome 02"/>
</dbReference>
<feature type="region of interest" description="Disordered" evidence="6">
    <location>
        <begin position="9"/>
        <end position="32"/>
    </location>
</feature>
<protein>
    <recommendedName>
        <fullName evidence="7">C2H2-type domain-containing protein</fullName>
    </recommendedName>
</protein>
<dbReference type="GO" id="GO:0000978">
    <property type="term" value="F:RNA polymerase II cis-regulatory region sequence-specific DNA binding"/>
    <property type="evidence" value="ECO:0007669"/>
    <property type="project" value="TreeGrafter"/>
</dbReference>
<reference evidence="8 9" key="1">
    <citation type="submission" date="2024-02" db="EMBL/GenBank/DDBJ databases">
        <title>High-quality chromosome-scale genome assembly of Pensacola bahiagrass (Paspalum notatum Flugge var. saurae).</title>
        <authorList>
            <person name="Vega J.M."/>
            <person name="Podio M."/>
            <person name="Orjuela J."/>
            <person name="Siena L.A."/>
            <person name="Pessino S.C."/>
            <person name="Combes M.C."/>
            <person name="Mariac C."/>
            <person name="Albertini E."/>
            <person name="Pupilli F."/>
            <person name="Ortiz J.P.A."/>
            <person name="Leblanc O."/>
        </authorList>
    </citation>
    <scope>NUCLEOTIDE SEQUENCE [LARGE SCALE GENOMIC DNA]</scope>
    <source>
        <strain evidence="8">R1</strain>
        <tissue evidence="8">Leaf</tissue>
    </source>
</reference>
<proteinExistence type="predicted"/>
<keyword evidence="3 5" id="KW-0863">Zinc-finger</keyword>
<gene>
    <name evidence="8" type="ORF">U9M48_006129</name>
</gene>
<dbReference type="PANTHER" id="PTHR19818">
    <property type="entry name" value="ZINC FINGER PROTEIN ZIC AND GLI"/>
    <property type="match status" value="1"/>
</dbReference>
<keyword evidence="1" id="KW-0479">Metal-binding</keyword>
<feature type="domain" description="C2H2-type" evidence="7">
    <location>
        <begin position="464"/>
        <end position="493"/>
    </location>
</feature>
<feature type="domain" description="C2H2-type" evidence="7">
    <location>
        <begin position="494"/>
        <end position="523"/>
    </location>
</feature>
<evidence type="ECO:0000256" key="1">
    <source>
        <dbReference type="ARBA" id="ARBA00022723"/>
    </source>
</evidence>
<evidence type="ECO:0000259" key="7">
    <source>
        <dbReference type="PROSITE" id="PS50157"/>
    </source>
</evidence>
<keyword evidence="9" id="KW-1185">Reference proteome</keyword>
<evidence type="ECO:0000313" key="9">
    <source>
        <dbReference type="Proteomes" id="UP001341281"/>
    </source>
</evidence>
<dbReference type="InterPro" id="IPR013087">
    <property type="entry name" value="Znf_C2H2_type"/>
</dbReference>
<dbReference type="PANTHER" id="PTHR19818:SF139">
    <property type="entry name" value="PAIR-RULE PROTEIN ODD-PAIRED"/>
    <property type="match status" value="1"/>
</dbReference>
<feature type="compositionally biased region" description="Pro residues" evidence="6">
    <location>
        <begin position="19"/>
        <end position="30"/>
    </location>
</feature>
<dbReference type="GO" id="GO:0000981">
    <property type="term" value="F:DNA-binding transcription factor activity, RNA polymerase II-specific"/>
    <property type="evidence" value="ECO:0007669"/>
    <property type="project" value="TreeGrafter"/>
</dbReference>
<evidence type="ECO:0000256" key="4">
    <source>
        <dbReference type="ARBA" id="ARBA00022833"/>
    </source>
</evidence>
<dbReference type="EMBL" id="CP144746">
    <property type="protein sequence ID" value="WVZ55472.1"/>
    <property type="molecule type" value="Genomic_DNA"/>
</dbReference>
<evidence type="ECO:0000256" key="2">
    <source>
        <dbReference type="ARBA" id="ARBA00022737"/>
    </source>
</evidence>
<dbReference type="GO" id="GO:0005634">
    <property type="term" value="C:nucleus"/>
    <property type="evidence" value="ECO:0007669"/>
    <property type="project" value="UniProtKB-ARBA"/>
</dbReference>
<sequence>MRIRRYAARLASSGTAAPSSPPPPPPPPPAASWLHAAGDDCCAFCELSCPAPQEGPDAIKHKGHIAGLVPESDVNGDERAGLAQRPPVPEVKKFKVDHLSPVSKASAGLQALMGVSGVCGAAAKPEGATPVSEADADPAARSGPFVANGAAIEQGVKCGASLASDDPRLDVTTGNSLVNASSAELEVLKGISVANKVATDPVTDRVSLESKATTVLGIRSIVPEVIGAPSVMNESGSKLEVPRRNSFVNEASTEKQIVSSLGKPVTDQGVITTVPGVTGTGFLSTEGSVGPEVTGTPSGVPSRCDAGEAGGSVNPTTCVPVTTEGPTVEGGVPNDRSVTPSVSCVLDIVARSIGTSGRTDVICYARRAGKRKLELLEVKTENIELEDGVTCEEKETLERTGRCESALSTAGSADVKLADIKKELMDNSSANRVKKKKRNKFECNIDYCRMTFKTKAELSVHKKNMCTVKSCSRHFRSHRYLRRHQSIHSDDMPYKCPWDGCNMAFKWSWDRAEHFKVHAGMKPYKCTTPGCSRIYKFVSDFTRHRRRCKPQRMTPRRSKRRARTSTSNVGLHLEATSENIASHMVGNRGKKTSGDKRWDGVDETLNSASKDYKKNTSQKFRSMDNSCYSIATGDVAANKALDGIKRTLEQAKKELHGKIKEIHAISDINNKRYSCESCGPAAQAELAAAMSAR</sequence>
<dbReference type="AlphaFoldDB" id="A0AAQ3SKH2"/>